<evidence type="ECO:0000313" key="1">
    <source>
        <dbReference type="EMBL" id="ACN52889.1"/>
    </source>
</evidence>
<dbReference type="AlphaFoldDB" id="C0R8V1"/>
<accession>C0R8V1</accession>
<dbReference type="EMBL" id="CP001438">
    <property type="protein sequence ID" value="ACN52889.1"/>
    <property type="molecule type" value="Genomic_DNA"/>
</dbReference>
<keyword evidence="1" id="KW-0614">Plasmid</keyword>
<reference evidence="1 2" key="1">
    <citation type="journal article" date="2012" name="J. Bacteriol.">
        <title>Whole-Genome Sequences of Borrelia bissettii, Borrelia valaisiana, and Borrelia spielmanii.</title>
        <authorList>
            <person name="Schutzer S.E."/>
            <person name="Fraser-Liggett C.M."/>
            <person name="Qiu W.G."/>
            <person name="Kraiczy P."/>
            <person name="Mongodin E.F."/>
            <person name="Dunn J.J."/>
            <person name="Luft B.J."/>
            <person name="Casjens S.R."/>
        </authorList>
    </citation>
    <scope>NUCLEOTIDE SEQUENCE [LARGE SCALE GENOMIC DNA]</scope>
    <source>
        <strain evidence="1 2">VS116</strain>
        <plasmid evidence="1">VS116_cp9</plasmid>
    </source>
</reference>
<proteinExistence type="predicted"/>
<evidence type="ECO:0000313" key="2">
    <source>
        <dbReference type="Proteomes" id="UP000006163"/>
    </source>
</evidence>
<name>C0R8V1_BORVA</name>
<keyword evidence="2" id="KW-1185">Reference proteome</keyword>
<dbReference type="GeneID" id="63641834"/>
<organism evidence="1 2">
    <name type="scientific">Borreliella valaisiana VS116</name>
    <dbReference type="NCBI Taxonomy" id="445987"/>
    <lineage>
        <taxon>Bacteria</taxon>
        <taxon>Pseudomonadati</taxon>
        <taxon>Spirochaetota</taxon>
        <taxon>Spirochaetia</taxon>
        <taxon>Spirochaetales</taxon>
        <taxon>Borreliaceae</taxon>
        <taxon>Borreliella</taxon>
    </lineage>
</organism>
<geneLocation type="plasmid" evidence="1 2">
    <name>VS116_cp9</name>
</geneLocation>
<protein>
    <submittedName>
        <fullName evidence="1">Uncharacterized protein</fullName>
    </submittedName>
</protein>
<sequence>MKNKMFIFYVFVVLINSCKMHFGTIDKQTTSCKIHKKTKNELLMSCIHRYERQGLIISNLEN</sequence>
<dbReference type="Proteomes" id="UP000006163">
    <property type="component" value="Plasmid VS116_cp9"/>
</dbReference>
<gene>
    <name evidence="1" type="ORF">BVAVS116_C0008</name>
</gene>
<dbReference type="RefSeq" id="WP_012664775.1">
    <property type="nucleotide sequence ID" value="NC_012130.1"/>
</dbReference>
<dbReference type="HOGENOM" id="CLU_2895108_0_0_12"/>